<sequence>MQPQDLETLAMDRKTWRTACVNGTTRIEQENSRKRTEKRIQRHQRNLGAVPVGQYPCHRCDKIYNGMKQRYMEEQQKTEYKLTHYSQ</sequence>
<proteinExistence type="predicted"/>
<dbReference type="AlphaFoldDB" id="A0AAE1KXF5"/>
<dbReference type="EMBL" id="JAWQEG010000509">
    <property type="protein sequence ID" value="KAK3889011.1"/>
    <property type="molecule type" value="Genomic_DNA"/>
</dbReference>
<dbReference type="Proteomes" id="UP001286313">
    <property type="component" value="Unassembled WGS sequence"/>
</dbReference>
<evidence type="ECO:0000313" key="2">
    <source>
        <dbReference type="Proteomes" id="UP001286313"/>
    </source>
</evidence>
<evidence type="ECO:0000313" key="1">
    <source>
        <dbReference type="EMBL" id="KAK3889011.1"/>
    </source>
</evidence>
<name>A0AAE1KXF5_PETCI</name>
<keyword evidence="2" id="KW-1185">Reference proteome</keyword>
<protein>
    <submittedName>
        <fullName evidence="1">Uncharacterized protein</fullName>
    </submittedName>
</protein>
<organism evidence="1 2">
    <name type="scientific">Petrolisthes cinctipes</name>
    <name type="common">Flat porcelain crab</name>
    <dbReference type="NCBI Taxonomy" id="88211"/>
    <lineage>
        <taxon>Eukaryota</taxon>
        <taxon>Metazoa</taxon>
        <taxon>Ecdysozoa</taxon>
        <taxon>Arthropoda</taxon>
        <taxon>Crustacea</taxon>
        <taxon>Multicrustacea</taxon>
        <taxon>Malacostraca</taxon>
        <taxon>Eumalacostraca</taxon>
        <taxon>Eucarida</taxon>
        <taxon>Decapoda</taxon>
        <taxon>Pleocyemata</taxon>
        <taxon>Anomura</taxon>
        <taxon>Galatheoidea</taxon>
        <taxon>Porcellanidae</taxon>
        <taxon>Petrolisthes</taxon>
    </lineage>
</organism>
<reference evidence="1" key="1">
    <citation type="submission" date="2023-10" db="EMBL/GenBank/DDBJ databases">
        <title>Genome assemblies of two species of porcelain crab, Petrolisthes cinctipes and Petrolisthes manimaculis (Anomura: Porcellanidae).</title>
        <authorList>
            <person name="Angst P."/>
        </authorList>
    </citation>
    <scope>NUCLEOTIDE SEQUENCE</scope>
    <source>
        <strain evidence="1">PB745_01</strain>
        <tissue evidence="1">Gill</tissue>
    </source>
</reference>
<gene>
    <name evidence="1" type="ORF">Pcinc_006981</name>
</gene>
<accession>A0AAE1KXF5</accession>
<comment type="caution">
    <text evidence="1">The sequence shown here is derived from an EMBL/GenBank/DDBJ whole genome shotgun (WGS) entry which is preliminary data.</text>
</comment>